<gene>
    <name evidence="2" type="ORF">IX83_05040</name>
</gene>
<dbReference type="Pfam" id="PF02602">
    <property type="entry name" value="HEM4"/>
    <property type="match status" value="1"/>
</dbReference>
<dbReference type="RefSeq" id="WP_038499821.1">
    <property type="nucleotide sequence ID" value="NZ_AFWK01000045.1"/>
</dbReference>
<dbReference type="AlphaFoldDB" id="A0A077DH50"/>
<reference evidence="2 3" key="1">
    <citation type="journal article" date="2014" name="BMC Genomics">
        <title>A genomic perspective on a new bacterial genus and species from the Alcaligenaceae family, Basilea psittacipulmonis.</title>
        <authorList>
            <person name="Whiteson K.L."/>
            <person name="Hernandez D."/>
            <person name="Lazarevic V."/>
            <person name="Gaia N."/>
            <person name="Farinelli L."/>
            <person name="Francois P."/>
            <person name="Pilo P."/>
            <person name="Frey J."/>
            <person name="Schrenzel J."/>
        </authorList>
    </citation>
    <scope>NUCLEOTIDE SEQUENCE [LARGE SCALE GENOMIC DNA]</scope>
    <source>
        <strain evidence="2 3">DSM 24701</strain>
    </source>
</reference>
<dbReference type="Gene3D" id="3.40.50.10090">
    <property type="match status" value="2"/>
</dbReference>
<organism evidence="2 3">
    <name type="scientific">Basilea psittacipulmonis DSM 24701</name>
    <dbReference type="NCBI Taxonomy" id="1072685"/>
    <lineage>
        <taxon>Bacteria</taxon>
        <taxon>Pseudomonadati</taxon>
        <taxon>Pseudomonadota</taxon>
        <taxon>Betaproteobacteria</taxon>
        <taxon>Burkholderiales</taxon>
        <taxon>Alcaligenaceae</taxon>
        <taxon>Basilea</taxon>
    </lineage>
</organism>
<dbReference type="KEGG" id="bpsi:IX83_05040"/>
<keyword evidence="3" id="KW-1185">Reference proteome</keyword>
<evidence type="ECO:0000313" key="3">
    <source>
        <dbReference type="Proteomes" id="UP000028945"/>
    </source>
</evidence>
<dbReference type="InterPro" id="IPR003754">
    <property type="entry name" value="4pyrrol_synth_uPrphyn_synth"/>
</dbReference>
<dbReference type="InterPro" id="IPR036108">
    <property type="entry name" value="4pyrrol_syn_uPrphyn_synt_sf"/>
</dbReference>
<accession>A0A077DH50</accession>
<dbReference type="OrthoDB" id="9787650at2"/>
<proteinExistence type="predicted"/>
<sequence length="255" mass="29868">MPVILTRPDNHYLSAACQQKGWQTVDFPIFKRSVLPIEPIKTDYDLIVFVNSYAAQVFYQHYQKQFDRPLEHYWQAVVGQTSYSTLKSLGAKDVLAPPKDAQQDSESLFQSLLQSDRFHQLKKVLIVRAKEGRQWLAESLSQYGVQVDFLAVYDREINPVDRSLLEQLRALSHEKEPIVWLVSSAGMATILCDYWQRYQLFSQLDNVLCTHPKFIEQIKKSLPTSVWETEKIKFYETKPQDDEILKTIERIFYKI</sequence>
<evidence type="ECO:0000313" key="2">
    <source>
        <dbReference type="EMBL" id="AIL32757.1"/>
    </source>
</evidence>
<protein>
    <recommendedName>
        <fullName evidence="1">Tetrapyrrole biosynthesis uroporphyrinogen III synthase domain-containing protein</fullName>
    </recommendedName>
</protein>
<dbReference type="CDD" id="cd06578">
    <property type="entry name" value="HemD"/>
    <property type="match status" value="1"/>
</dbReference>
<dbReference type="EMBL" id="CP009238">
    <property type="protein sequence ID" value="AIL32757.1"/>
    <property type="molecule type" value="Genomic_DNA"/>
</dbReference>
<dbReference type="eggNOG" id="COG1587">
    <property type="taxonomic scope" value="Bacteria"/>
</dbReference>
<evidence type="ECO:0000259" key="1">
    <source>
        <dbReference type="Pfam" id="PF02602"/>
    </source>
</evidence>
<dbReference type="Proteomes" id="UP000028945">
    <property type="component" value="Chromosome"/>
</dbReference>
<feature type="domain" description="Tetrapyrrole biosynthesis uroporphyrinogen III synthase" evidence="1">
    <location>
        <begin position="13"/>
        <end position="202"/>
    </location>
</feature>
<dbReference type="HOGENOM" id="CLU_011276_9_4_4"/>
<dbReference type="STRING" id="1072685.IX83_05040"/>
<name>A0A077DH50_9BURK</name>
<dbReference type="SUPFAM" id="SSF69618">
    <property type="entry name" value="HemD-like"/>
    <property type="match status" value="1"/>
</dbReference>
<dbReference type="GO" id="GO:0033014">
    <property type="term" value="P:tetrapyrrole biosynthetic process"/>
    <property type="evidence" value="ECO:0007669"/>
    <property type="project" value="InterPro"/>
</dbReference>
<dbReference type="GO" id="GO:0004852">
    <property type="term" value="F:uroporphyrinogen-III synthase activity"/>
    <property type="evidence" value="ECO:0007669"/>
    <property type="project" value="InterPro"/>
</dbReference>